<evidence type="ECO:0000313" key="11">
    <source>
        <dbReference type="EMBL" id="CAB5053379.1"/>
    </source>
</evidence>
<feature type="transmembrane region" description="Helical" evidence="5">
    <location>
        <begin position="12"/>
        <end position="31"/>
    </location>
</feature>
<evidence type="ECO:0000313" key="9">
    <source>
        <dbReference type="EMBL" id="CAB4846606.1"/>
    </source>
</evidence>
<feature type="transmembrane region" description="Helical" evidence="5">
    <location>
        <begin position="100"/>
        <end position="119"/>
    </location>
</feature>
<feature type="transmembrane region" description="Helical" evidence="5">
    <location>
        <begin position="43"/>
        <end position="63"/>
    </location>
</feature>
<feature type="transmembrane region" description="Helical" evidence="5">
    <location>
        <begin position="125"/>
        <end position="145"/>
    </location>
</feature>
<evidence type="ECO:0000256" key="4">
    <source>
        <dbReference type="ARBA" id="ARBA00023136"/>
    </source>
</evidence>
<gene>
    <name evidence="7" type="ORF">UFOPK2648_00005</name>
    <name evidence="8" type="ORF">UFOPK3037_00808</name>
    <name evidence="9" type="ORF">UFOPK3278_00370</name>
    <name evidence="10" type="ORF">UFOPK4097_00005</name>
    <name evidence="11" type="ORF">UFOPK4301_01137</name>
</gene>
<accession>A0A6J6Y915</accession>
<protein>
    <submittedName>
        <fullName evidence="8">Unannotated protein</fullName>
    </submittedName>
</protein>
<dbReference type="PANTHER" id="PTHR32322">
    <property type="entry name" value="INNER MEMBRANE TRANSPORTER"/>
    <property type="match status" value="1"/>
</dbReference>
<dbReference type="Pfam" id="PF00892">
    <property type="entry name" value="EamA"/>
    <property type="match status" value="2"/>
</dbReference>
<evidence type="ECO:0000313" key="8">
    <source>
        <dbReference type="EMBL" id="CAB4803746.1"/>
    </source>
</evidence>
<evidence type="ECO:0000256" key="1">
    <source>
        <dbReference type="ARBA" id="ARBA00004141"/>
    </source>
</evidence>
<evidence type="ECO:0000313" key="10">
    <source>
        <dbReference type="EMBL" id="CAB5005812.1"/>
    </source>
</evidence>
<feature type="transmembrane region" description="Helical" evidence="5">
    <location>
        <begin position="157"/>
        <end position="177"/>
    </location>
</feature>
<dbReference type="InterPro" id="IPR000620">
    <property type="entry name" value="EamA_dom"/>
</dbReference>
<dbReference type="EMBL" id="CAFBQG010000161">
    <property type="protein sequence ID" value="CAB5053379.1"/>
    <property type="molecule type" value="Genomic_DNA"/>
</dbReference>
<reference evidence="8" key="1">
    <citation type="submission" date="2020-05" db="EMBL/GenBank/DDBJ databases">
        <authorList>
            <person name="Chiriac C."/>
            <person name="Salcher M."/>
            <person name="Ghai R."/>
            <person name="Kavagutti S V."/>
        </authorList>
    </citation>
    <scope>NUCLEOTIDE SEQUENCE</scope>
</reference>
<proteinExistence type="predicted"/>
<keyword evidence="4 5" id="KW-0472">Membrane</keyword>
<evidence type="ECO:0000259" key="6">
    <source>
        <dbReference type="Pfam" id="PF00892"/>
    </source>
</evidence>
<dbReference type="EMBL" id="CAFBIX010000008">
    <property type="protein sequence ID" value="CAB4846606.1"/>
    <property type="molecule type" value="Genomic_DNA"/>
</dbReference>
<dbReference type="EMBL" id="CAFBPK010000001">
    <property type="protein sequence ID" value="CAB5005812.1"/>
    <property type="molecule type" value="Genomic_DNA"/>
</dbReference>
<feature type="transmembrane region" description="Helical" evidence="5">
    <location>
        <begin position="218"/>
        <end position="239"/>
    </location>
</feature>
<evidence type="ECO:0000256" key="2">
    <source>
        <dbReference type="ARBA" id="ARBA00022692"/>
    </source>
</evidence>
<keyword evidence="3 5" id="KW-1133">Transmembrane helix</keyword>
<feature type="transmembrane region" description="Helical" evidence="5">
    <location>
        <begin position="69"/>
        <end position="88"/>
    </location>
</feature>
<dbReference type="EMBL" id="CAEZYC010000001">
    <property type="protein sequence ID" value="CAB4695687.1"/>
    <property type="molecule type" value="Genomic_DNA"/>
</dbReference>
<evidence type="ECO:0000313" key="7">
    <source>
        <dbReference type="EMBL" id="CAB4695687.1"/>
    </source>
</evidence>
<dbReference type="GO" id="GO:0016020">
    <property type="term" value="C:membrane"/>
    <property type="evidence" value="ECO:0007669"/>
    <property type="project" value="UniProtKB-SubCell"/>
</dbReference>
<name>A0A6J6Y915_9ZZZZ</name>
<evidence type="ECO:0000256" key="3">
    <source>
        <dbReference type="ARBA" id="ARBA00022989"/>
    </source>
</evidence>
<sequence>MASSFLDPYEQTFARMGFGALALILIVLVTRRKFIVRGPAVKHLALITVMAQVLPFATFAWAIHHISSIAAGLLNSTMPLWTAVLAVLMLPEEKLTTFRVGGLILGFLGLLVLLGVWDVNFQANWLAYTACAFCTIGYAFSAIWTRKYLTPMGLDSISAVATQLTIGAAICAVFAIASPHEITSWPITGILAIVALGVLGTGAALVIGFVIVKRAGAIAMSTVTYSIPVVSTLAGVLLLNEKMNWYEPIGALIVLIGIAIVQELIKPRVVALP</sequence>
<organism evidence="8">
    <name type="scientific">freshwater metagenome</name>
    <dbReference type="NCBI Taxonomy" id="449393"/>
    <lineage>
        <taxon>unclassified sequences</taxon>
        <taxon>metagenomes</taxon>
        <taxon>ecological metagenomes</taxon>
    </lineage>
</organism>
<comment type="subcellular location">
    <subcellularLocation>
        <location evidence="1">Membrane</location>
        <topology evidence="1">Multi-pass membrane protein</topology>
    </subcellularLocation>
</comment>
<dbReference type="AlphaFoldDB" id="A0A6J6Y915"/>
<feature type="domain" description="EamA" evidence="6">
    <location>
        <begin position="130"/>
        <end position="261"/>
    </location>
</feature>
<feature type="transmembrane region" description="Helical" evidence="5">
    <location>
        <begin position="245"/>
        <end position="265"/>
    </location>
</feature>
<dbReference type="InterPro" id="IPR050638">
    <property type="entry name" value="AA-Vitamin_Transporters"/>
</dbReference>
<dbReference type="SUPFAM" id="SSF103481">
    <property type="entry name" value="Multidrug resistance efflux transporter EmrE"/>
    <property type="match status" value="2"/>
</dbReference>
<dbReference type="PANTHER" id="PTHR32322:SF2">
    <property type="entry name" value="EAMA DOMAIN-CONTAINING PROTEIN"/>
    <property type="match status" value="1"/>
</dbReference>
<dbReference type="EMBL" id="CAFAAO010000009">
    <property type="protein sequence ID" value="CAB4803746.1"/>
    <property type="molecule type" value="Genomic_DNA"/>
</dbReference>
<evidence type="ECO:0000256" key="5">
    <source>
        <dbReference type="SAM" id="Phobius"/>
    </source>
</evidence>
<dbReference type="InterPro" id="IPR037185">
    <property type="entry name" value="EmrE-like"/>
</dbReference>
<feature type="domain" description="EamA" evidence="6">
    <location>
        <begin position="3"/>
        <end position="114"/>
    </location>
</feature>
<keyword evidence="2 5" id="KW-0812">Transmembrane</keyword>
<feature type="transmembrane region" description="Helical" evidence="5">
    <location>
        <begin position="189"/>
        <end position="211"/>
    </location>
</feature>